<name>A0A1I0RFZ6_9BACT</name>
<accession>A0A1I0RFZ6</accession>
<dbReference type="GeneID" id="99988141"/>
<protein>
    <submittedName>
        <fullName evidence="1">Uncharacterized protein</fullName>
    </submittedName>
</protein>
<keyword evidence="2" id="KW-1185">Reference proteome</keyword>
<dbReference type="AlphaFoldDB" id="A0A1I0RFZ6"/>
<reference evidence="2" key="1">
    <citation type="submission" date="2016-10" db="EMBL/GenBank/DDBJ databases">
        <authorList>
            <person name="Varghese N."/>
            <person name="Submissions S."/>
        </authorList>
    </citation>
    <scope>NUCLEOTIDE SEQUENCE [LARGE SCALE GENOMIC DNA]</scope>
    <source>
        <strain evidence="2">CGMCC 1.12402</strain>
    </source>
</reference>
<dbReference type="EMBL" id="FOIR01000004">
    <property type="protein sequence ID" value="SEW39608.1"/>
    <property type="molecule type" value="Genomic_DNA"/>
</dbReference>
<dbReference type="Proteomes" id="UP000199437">
    <property type="component" value="Unassembled WGS sequence"/>
</dbReference>
<dbReference type="STRING" id="1267423.SAMN05216290_3468"/>
<organism evidence="1 2">
    <name type="scientific">Roseivirga pacifica</name>
    <dbReference type="NCBI Taxonomy" id="1267423"/>
    <lineage>
        <taxon>Bacteria</taxon>
        <taxon>Pseudomonadati</taxon>
        <taxon>Bacteroidota</taxon>
        <taxon>Cytophagia</taxon>
        <taxon>Cytophagales</taxon>
        <taxon>Roseivirgaceae</taxon>
        <taxon>Roseivirga</taxon>
    </lineage>
</organism>
<evidence type="ECO:0000313" key="2">
    <source>
        <dbReference type="Proteomes" id="UP000199437"/>
    </source>
</evidence>
<gene>
    <name evidence="1" type="ORF">SAMN05216290_3468</name>
</gene>
<evidence type="ECO:0000313" key="1">
    <source>
        <dbReference type="EMBL" id="SEW39608.1"/>
    </source>
</evidence>
<dbReference type="RefSeq" id="WP_090260234.1">
    <property type="nucleotide sequence ID" value="NZ_FOIR01000004.1"/>
</dbReference>
<sequence length="195" mass="23038">MNKKAVFLFLLIILPIAIFLFLKSFGRNEFTIPVYYEQGLGDSLSTPCLNKAKTQYYVSNNLLPDNKVKVVHFERMDGPLLKLRMEELERVQDVFYNDEEIALMTFVNSASLPLEAINNYQSRIRFMDAFWNRSVLDSTNWTKLKFCDMAMTRIDNRVVLVDKQNKIRGYYNITEREETDRLILELRILKTEIEE</sequence>
<dbReference type="OrthoDB" id="982604at2"/>
<proteinExistence type="predicted"/>